<dbReference type="GO" id="GO:0004180">
    <property type="term" value="F:carboxypeptidase activity"/>
    <property type="evidence" value="ECO:0007669"/>
    <property type="project" value="UniProtKB-KW"/>
</dbReference>
<organism evidence="2">
    <name type="scientific">uncultured Caudovirales phage</name>
    <dbReference type="NCBI Taxonomy" id="2100421"/>
    <lineage>
        <taxon>Viruses</taxon>
        <taxon>Duplodnaviria</taxon>
        <taxon>Heunggongvirae</taxon>
        <taxon>Uroviricota</taxon>
        <taxon>Caudoviricetes</taxon>
        <taxon>Peduoviridae</taxon>
        <taxon>Maltschvirus</taxon>
        <taxon>Maltschvirus maltsch</taxon>
    </lineage>
</organism>
<keyword evidence="2" id="KW-0645">Protease</keyword>
<dbReference type="Gene3D" id="3.30.1380.10">
    <property type="match status" value="1"/>
</dbReference>
<evidence type="ECO:0000313" key="2">
    <source>
        <dbReference type="EMBL" id="CAB4163111.1"/>
    </source>
</evidence>
<gene>
    <name evidence="2" type="ORF">UFOVP805_22</name>
</gene>
<feature type="domain" description="Peptidase M15C" evidence="1">
    <location>
        <begin position="71"/>
        <end position="133"/>
    </location>
</feature>
<dbReference type="EMBL" id="LR796742">
    <property type="protein sequence ID" value="CAB4163111.1"/>
    <property type="molecule type" value="Genomic_DNA"/>
</dbReference>
<name>A0A6J5P1D5_9CAUD</name>
<evidence type="ECO:0000259" key="1">
    <source>
        <dbReference type="Pfam" id="PF13539"/>
    </source>
</evidence>
<dbReference type="Pfam" id="PF13539">
    <property type="entry name" value="Peptidase_M15_4"/>
    <property type="match status" value="1"/>
</dbReference>
<keyword evidence="2" id="KW-0121">Carboxypeptidase</keyword>
<accession>A0A6J5P1D5</accession>
<reference evidence="2" key="1">
    <citation type="submission" date="2020-04" db="EMBL/GenBank/DDBJ databases">
        <authorList>
            <person name="Chiriac C."/>
            <person name="Salcher M."/>
            <person name="Ghai R."/>
            <person name="Kavagutti S V."/>
        </authorList>
    </citation>
    <scope>NUCLEOTIDE SEQUENCE</scope>
</reference>
<keyword evidence="2" id="KW-0378">Hydrolase</keyword>
<dbReference type="InterPro" id="IPR009045">
    <property type="entry name" value="Zn_M74/Hedgehog-like"/>
</dbReference>
<dbReference type="InterPro" id="IPR039561">
    <property type="entry name" value="Peptidase_M15C"/>
</dbReference>
<dbReference type="SUPFAM" id="SSF55166">
    <property type="entry name" value="Hedgehog/DD-peptidase"/>
    <property type="match status" value="1"/>
</dbReference>
<sequence length="153" mass="16726">MISQNGWTASADPKEIGIGSFAVPGTKIKLRCAESVGPLLITFAAEFHEHIEKIDEGKLDDWGYCFRNVRGSSDKLSNHSSGTAIDLNAKLHPLGHAGTFTPMQSVLIQALCKKYGLTWGGMFRRPDEMHFEISLNPAKCAELIGKLNLKKVG</sequence>
<protein>
    <submittedName>
        <fullName evidence="2">D-alanyl-D-alanine carboxypeptidase</fullName>
    </submittedName>
</protein>
<proteinExistence type="predicted"/>